<evidence type="ECO:0000313" key="4">
    <source>
        <dbReference type="Proteomes" id="UP001231189"/>
    </source>
</evidence>
<gene>
    <name evidence="3" type="ORF">QYE76_044547</name>
</gene>
<comment type="caution">
    <text evidence="3">The sequence shown here is derived from an EMBL/GenBank/DDBJ whole genome shotgun (WGS) entry which is preliminary data.</text>
</comment>
<dbReference type="EMBL" id="JAUUTY010000002">
    <property type="protein sequence ID" value="KAK1683699.1"/>
    <property type="molecule type" value="Genomic_DNA"/>
</dbReference>
<keyword evidence="4" id="KW-1185">Reference proteome</keyword>
<protein>
    <recommendedName>
        <fullName evidence="2">Transposase (putative) gypsy type domain-containing protein</fullName>
    </recommendedName>
</protein>
<evidence type="ECO:0000313" key="3">
    <source>
        <dbReference type="EMBL" id="KAK1683699.1"/>
    </source>
</evidence>
<dbReference type="Pfam" id="PF04195">
    <property type="entry name" value="Transposase_28"/>
    <property type="match status" value="1"/>
</dbReference>
<reference evidence="3" key="1">
    <citation type="submission" date="2023-07" db="EMBL/GenBank/DDBJ databases">
        <title>A chromosome-level genome assembly of Lolium multiflorum.</title>
        <authorList>
            <person name="Chen Y."/>
            <person name="Copetti D."/>
            <person name="Kolliker R."/>
            <person name="Studer B."/>
        </authorList>
    </citation>
    <scope>NUCLEOTIDE SEQUENCE</scope>
    <source>
        <strain evidence="3">02402/16</strain>
        <tissue evidence="3">Leaf</tissue>
    </source>
</reference>
<dbReference type="PANTHER" id="PTHR33026:SF7">
    <property type="entry name" value="OS03G0100275 PROTEIN"/>
    <property type="match status" value="1"/>
</dbReference>
<dbReference type="InterPro" id="IPR007321">
    <property type="entry name" value="Transposase_28"/>
</dbReference>
<dbReference type="PANTHER" id="PTHR33026">
    <property type="entry name" value="OS06G0360600 PROTEIN"/>
    <property type="match status" value="1"/>
</dbReference>
<feature type="region of interest" description="Disordered" evidence="1">
    <location>
        <begin position="1"/>
        <end position="21"/>
    </location>
</feature>
<dbReference type="Proteomes" id="UP001231189">
    <property type="component" value="Unassembled WGS sequence"/>
</dbReference>
<accession>A0AAD8TL66</accession>
<evidence type="ECO:0000256" key="1">
    <source>
        <dbReference type="SAM" id="MobiDB-lite"/>
    </source>
</evidence>
<organism evidence="3 4">
    <name type="scientific">Lolium multiflorum</name>
    <name type="common">Italian ryegrass</name>
    <name type="synonym">Lolium perenne subsp. multiflorum</name>
    <dbReference type="NCBI Taxonomy" id="4521"/>
    <lineage>
        <taxon>Eukaryota</taxon>
        <taxon>Viridiplantae</taxon>
        <taxon>Streptophyta</taxon>
        <taxon>Embryophyta</taxon>
        <taxon>Tracheophyta</taxon>
        <taxon>Spermatophyta</taxon>
        <taxon>Magnoliopsida</taxon>
        <taxon>Liliopsida</taxon>
        <taxon>Poales</taxon>
        <taxon>Poaceae</taxon>
        <taxon>BOP clade</taxon>
        <taxon>Pooideae</taxon>
        <taxon>Poodae</taxon>
        <taxon>Poeae</taxon>
        <taxon>Poeae Chloroplast Group 2 (Poeae type)</taxon>
        <taxon>Loliodinae</taxon>
        <taxon>Loliinae</taxon>
        <taxon>Lolium</taxon>
    </lineage>
</organism>
<feature type="domain" description="Transposase (putative) gypsy type" evidence="2">
    <location>
        <begin position="134"/>
        <end position="201"/>
    </location>
</feature>
<name>A0AAD8TL66_LOLMU</name>
<sequence>MKMAVVSMEEPSGHRPGGVRNRDSAPHLGFAMAASGRNQAPSLIFGLAGGQRVKFARSTFTGATGNRHAIVGTRIGTEEGLKGPEPRRGKGQWWPCDVIESELKTFENEGLLAPESWKFTKDSITPTPDPDERVFTKAWVERGLSLPPSEFFLLVLSTYGLQPHNIYPNSYTILSNFATLCKGYLGVCPDVRLLQVFYRVKKETKDKTMVNYGSITFVLRKEGCFRHLLLTSPFGTGMPDGST</sequence>
<dbReference type="AlphaFoldDB" id="A0AAD8TL66"/>
<evidence type="ECO:0000259" key="2">
    <source>
        <dbReference type="Pfam" id="PF04195"/>
    </source>
</evidence>
<proteinExistence type="predicted"/>